<dbReference type="Proteomes" id="UP001459277">
    <property type="component" value="Unassembled WGS sequence"/>
</dbReference>
<dbReference type="AlphaFoldDB" id="A0AAW2D4B4"/>
<dbReference type="EMBL" id="JAZDWU010000004">
    <property type="protein sequence ID" value="KAL0005171.1"/>
    <property type="molecule type" value="Genomic_DNA"/>
</dbReference>
<comment type="caution">
    <text evidence="1">The sequence shown here is derived from an EMBL/GenBank/DDBJ whole genome shotgun (WGS) entry which is preliminary data.</text>
</comment>
<protein>
    <submittedName>
        <fullName evidence="1">Uncharacterized protein</fullName>
    </submittedName>
</protein>
<organism evidence="1 2">
    <name type="scientific">Lithocarpus litseifolius</name>
    <dbReference type="NCBI Taxonomy" id="425828"/>
    <lineage>
        <taxon>Eukaryota</taxon>
        <taxon>Viridiplantae</taxon>
        <taxon>Streptophyta</taxon>
        <taxon>Embryophyta</taxon>
        <taxon>Tracheophyta</taxon>
        <taxon>Spermatophyta</taxon>
        <taxon>Magnoliopsida</taxon>
        <taxon>eudicotyledons</taxon>
        <taxon>Gunneridae</taxon>
        <taxon>Pentapetalae</taxon>
        <taxon>rosids</taxon>
        <taxon>fabids</taxon>
        <taxon>Fagales</taxon>
        <taxon>Fagaceae</taxon>
        <taxon>Lithocarpus</taxon>
    </lineage>
</organism>
<evidence type="ECO:0000313" key="1">
    <source>
        <dbReference type="EMBL" id="KAL0005171.1"/>
    </source>
</evidence>
<keyword evidence="2" id="KW-1185">Reference proteome</keyword>
<proteinExistence type="predicted"/>
<name>A0AAW2D4B4_9ROSI</name>
<gene>
    <name evidence="1" type="ORF">SO802_012732</name>
</gene>
<sequence length="52" mass="6250">MAVETQSHEENQVETINNNRWTEMEVSSLIQLRAWNFDSKKVGIWRKVFGRR</sequence>
<reference evidence="1 2" key="1">
    <citation type="submission" date="2024-01" db="EMBL/GenBank/DDBJ databases">
        <title>A telomere-to-telomere, gap-free genome of sweet tea (Lithocarpus litseifolius).</title>
        <authorList>
            <person name="Zhou J."/>
        </authorList>
    </citation>
    <scope>NUCLEOTIDE SEQUENCE [LARGE SCALE GENOMIC DNA]</scope>
    <source>
        <strain evidence="1">Zhou-2022a</strain>
        <tissue evidence="1">Leaf</tissue>
    </source>
</reference>
<evidence type="ECO:0000313" key="2">
    <source>
        <dbReference type="Proteomes" id="UP001459277"/>
    </source>
</evidence>
<accession>A0AAW2D4B4</accession>